<reference evidence="2 3" key="1">
    <citation type="journal article" date="2021" name="Sci. Rep.">
        <title>Genome sequencing of the multicellular alga Astrephomene provides insights into convergent evolution of germ-soma differentiation.</title>
        <authorList>
            <person name="Yamashita S."/>
            <person name="Yamamoto K."/>
            <person name="Matsuzaki R."/>
            <person name="Suzuki S."/>
            <person name="Yamaguchi H."/>
            <person name="Hirooka S."/>
            <person name="Minakuchi Y."/>
            <person name="Miyagishima S."/>
            <person name="Kawachi M."/>
            <person name="Toyoda A."/>
            <person name="Nozaki H."/>
        </authorList>
    </citation>
    <scope>NUCLEOTIDE SEQUENCE [LARGE SCALE GENOMIC DNA]</scope>
    <source>
        <strain evidence="2 3">NIES-4017</strain>
    </source>
</reference>
<feature type="compositionally biased region" description="Low complexity" evidence="1">
    <location>
        <begin position="125"/>
        <end position="135"/>
    </location>
</feature>
<dbReference type="AlphaFoldDB" id="A0AAD3DUW3"/>
<gene>
    <name evidence="2" type="ORF">Agub_g8749</name>
</gene>
<dbReference type="InterPro" id="IPR045163">
    <property type="entry name" value="Focadhesin/RST1"/>
</dbReference>
<organism evidence="2 3">
    <name type="scientific">Astrephomene gubernaculifera</name>
    <dbReference type="NCBI Taxonomy" id="47775"/>
    <lineage>
        <taxon>Eukaryota</taxon>
        <taxon>Viridiplantae</taxon>
        <taxon>Chlorophyta</taxon>
        <taxon>core chlorophytes</taxon>
        <taxon>Chlorophyceae</taxon>
        <taxon>CS clade</taxon>
        <taxon>Chlamydomonadales</taxon>
        <taxon>Astrephomenaceae</taxon>
        <taxon>Astrephomene</taxon>
    </lineage>
</organism>
<name>A0AAD3DUW3_9CHLO</name>
<sequence>MSANEVLDSLQRRLQSANAPTVARHAVAGIFATLRKPATSAEARTSAISFCLSRPNKVVIQEAADQLLSLALSGGIPTAETVEALLSGLSTAGPSTAPPLADALCRLLVASATAPAPPVHPPQQQPYQQQPQQQPSQPPPQQQLLYHPGRWTSHPLVCALLACPSAAT</sequence>
<dbReference type="Proteomes" id="UP001054857">
    <property type="component" value="Unassembled WGS sequence"/>
</dbReference>
<feature type="region of interest" description="Disordered" evidence="1">
    <location>
        <begin position="115"/>
        <end position="146"/>
    </location>
</feature>
<protein>
    <submittedName>
        <fullName evidence="2">Uncharacterized protein</fullName>
    </submittedName>
</protein>
<evidence type="ECO:0000313" key="2">
    <source>
        <dbReference type="EMBL" id="GFR47063.1"/>
    </source>
</evidence>
<feature type="compositionally biased region" description="Pro residues" evidence="1">
    <location>
        <begin position="115"/>
        <end position="124"/>
    </location>
</feature>
<dbReference type="GO" id="GO:0060147">
    <property type="term" value="P:regulation of post-transcriptional gene silencing"/>
    <property type="evidence" value="ECO:0007669"/>
    <property type="project" value="InterPro"/>
</dbReference>
<accession>A0AAD3DUW3</accession>
<evidence type="ECO:0000313" key="3">
    <source>
        <dbReference type="Proteomes" id="UP001054857"/>
    </source>
</evidence>
<dbReference type="PANTHER" id="PTHR16212:SF4">
    <property type="entry name" value="FOCADHESIN"/>
    <property type="match status" value="1"/>
</dbReference>
<dbReference type="EMBL" id="BMAR01000016">
    <property type="protein sequence ID" value="GFR47063.1"/>
    <property type="molecule type" value="Genomic_DNA"/>
</dbReference>
<evidence type="ECO:0000256" key="1">
    <source>
        <dbReference type="SAM" id="MobiDB-lite"/>
    </source>
</evidence>
<keyword evidence="3" id="KW-1185">Reference proteome</keyword>
<comment type="caution">
    <text evidence="2">The sequence shown here is derived from an EMBL/GenBank/DDBJ whole genome shotgun (WGS) entry which is preliminary data.</text>
</comment>
<dbReference type="PANTHER" id="PTHR16212">
    <property type="entry name" value="FOCADHESIN FAMILY MEMBER"/>
    <property type="match status" value="1"/>
</dbReference>
<proteinExistence type="predicted"/>
<feature type="non-terminal residue" evidence="2">
    <location>
        <position position="168"/>
    </location>
</feature>